<dbReference type="PANTHER" id="PTHR43742:SF6">
    <property type="entry name" value="OXIDOREDUCTASE YYAE-RELATED"/>
    <property type="match status" value="1"/>
</dbReference>
<dbReference type="Pfam" id="PF01568">
    <property type="entry name" value="Molydop_binding"/>
    <property type="match status" value="1"/>
</dbReference>
<dbReference type="SUPFAM" id="SSF50692">
    <property type="entry name" value="ADC-like"/>
    <property type="match status" value="1"/>
</dbReference>
<dbReference type="InterPro" id="IPR050612">
    <property type="entry name" value="Prok_Mopterin_Oxidored"/>
</dbReference>
<dbReference type="Gene3D" id="3.40.50.740">
    <property type="match status" value="1"/>
</dbReference>
<evidence type="ECO:0000256" key="7">
    <source>
        <dbReference type="RuleBase" id="RU004504"/>
    </source>
</evidence>
<comment type="similarity">
    <text evidence="2">Belongs to the prokaryotic molybdopterin-containing oxidoreductase family.</text>
</comment>
<keyword evidence="6" id="KW-0411">Iron-sulfur</keyword>
<dbReference type="Gene3D" id="2.20.25.90">
    <property type="entry name" value="ADC-like domains"/>
    <property type="match status" value="1"/>
</dbReference>
<dbReference type="InterPro" id="IPR006656">
    <property type="entry name" value="Mopterin_OxRdtase"/>
</dbReference>
<dbReference type="PROSITE" id="PS00595">
    <property type="entry name" value="AA_TRANSFER_CLASS_5"/>
    <property type="match status" value="1"/>
</dbReference>
<feature type="domain" description="4Fe-4S Mo/W bis-MGD-type" evidence="8">
    <location>
        <begin position="43"/>
        <end position="95"/>
    </location>
</feature>
<dbReference type="SUPFAM" id="SSF53383">
    <property type="entry name" value="PLP-dependent transferases"/>
    <property type="match status" value="1"/>
</dbReference>
<protein>
    <submittedName>
        <fullName evidence="9">IscS subfamily cysteine desulfurase</fullName>
    </submittedName>
</protein>
<dbReference type="NCBIfam" id="NF002806">
    <property type="entry name" value="PRK02948.1"/>
    <property type="match status" value="1"/>
</dbReference>
<comment type="cofactor">
    <cofactor evidence="1 7">
        <name>pyridoxal 5'-phosphate</name>
        <dbReference type="ChEBI" id="CHEBI:597326"/>
    </cofactor>
</comment>
<dbReference type="InterPro" id="IPR000192">
    <property type="entry name" value="Aminotrans_V_dom"/>
</dbReference>
<dbReference type="InterPro" id="IPR006963">
    <property type="entry name" value="Mopterin_OxRdtase_4Fe-4S_dom"/>
</dbReference>
<accession>A0ABS0YBH9</accession>
<dbReference type="InterPro" id="IPR020578">
    <property type="entry name" value="Aminotrans_V_PyrdxlP_BS"/>
</dbReference>
<gene>
    <name evidence="9" type="ORF">JFN91_05460</name>
</gene>
<evidence type="ECO:0000256" key="4">
    <source>
        <dbReference type="ARBA" id="ARBA00022898"/>
    </source>
</evidence>
<dbReference type="Proteomes" id="UP000614714">
    <property type="component" value="Unassembled WGS sequence"/>
</dbReference>
<evidence type="ECO:0000313" key="10">
    <source>
        <dbReference type="Proteomes" id="UP000614714"/>
    </source>
</evidence>
<dbReference type="SUPFAM" id="SSF53706">
    <property type="entry name" value="Formate dehydrogenase/DMSO reductase, domains 1-3"/>
    <property type="match status" value="1"/>
</dbReference>
<dbReference type="EMBL" id="JAEMHL010000002">
    <property type="protein sequence ID" value="MBJ6749652.1"/>
    <property type="molecule type" value="Genomic_DNA"/>
</dbReference>
<dbReference type="Pfam" id="PF00266">
    <property type="entry name" value="Aminotran_5"/>
    <property type="match status" value="1"/>
</dbReference>
<dbReference type="Pfam" id="PF00384">
    <property type="entry name" value="Molybdopterin"/>
    <property type="match status" value="1"/>
</dbReference>
<dbReference type="Gene3D" id="3.40.228.10">
    <property type="entry name" value="Dimethylsulfoxide Reductase, domain 2"/>
    <property type="match status" value="1"/>
</dbReference>
<comment type="caution">
    <text evidence="9">The sequence shown here is derived from an EMBL/GenBank/DDBJ whole genome shotgun (WGS) entry which is preliminary data.</text>
</comment>
<dbReference type="InterPro" id="IPR015422">
    <property type="entry name" value="PyrdxlP-dep_Trfase_small"/>
</dbReference>
<dbReference type="PANTHER" id="PTHR43742">
    <property type="entry name" value="TRIMETHYLAMINE-N-OXIDE REDUCTASE"/>
    <property type="match status" value="1"/>
</dbReference>
<evidence type="ECO:0000256" key="2">
    <source>
        <dbReference type="ARBA" id="ARBA00010312"/>
    </source>
</evidence>
<dbReference type="CDD" id="cd02781">
    <property type="entry name" value="MopB_CT_Acetylene-hydratase"/>
    <property type="match status" value="1"/>
</dbReference>
<evidence type="ECO:0000313" key="9">
    <source>
        <dbReference type="EMBL" id="MBJ6749652.1"/>
    </source>
</evidence>
<dbReference type="InterPro" id="IPR015421">
    <property type="entry name" value="PyrdxlP-dep_Trfase_major"/>
</dbReference>
<evidence type="ECO:0000256" key="1">
    <source>
        <dbReference type="ARBA" id="ARBA00001933"/>
    </source>
</evidence>
<keyword evidence="3" id="KW-0479">Metal-binding</keyword>
<proteinExistence type="inferred from homology"/>
<dbReference type="Gene3D" id="2.40.40.20">
    <property type="match status" value="1"/>
</dbReference>
<organism evidence="9 10">
    <name type="scientific">Geomonas anaerohicana</name>
    <dbReference type="NCBI Taxonomy" id="2798583"/>
    <lineage>
        <taxon>Bacteria</taxon>
        <taxon>Pseudomonadati</taxon>
        <taxon>Thermodesulfobacteriota</taxon>
        <taxon>Desulfuromonadia</taxon>
        <taxon>Geobacterales</taxon>
        <taxon>Geobacteraceae</taxon>
        <taxon>Geomonas</taxon>
    </lineage>
</organism>
<keyword evidence="4" id="KW-0663">Pyridoxal phosphate</keyword>
<name>A0ABS0YBH9_9BACT</name>
<dbReference type="Gene3D" id="3.40.640.10">
    <property type="entry name" value="Type I PLP-dependent aspartate aminotransferase-like (Major domain)"/>
    <property type="match status" value="1"/>
</dbReference>
<evidence type="ECO:0000256" key="3">
    <source>
        <dbReference type="ARBA" id="ARBA00022723"/>
    </source>
</evidence>
<dbReference type="InterPro" id="IPR009010">
    <property type="entry name" value="Asp_de-COase-like_dom_sf"/>
</dbReference>
<evidence type="ECO:0000259" key="8">
    <source>
        <dbReference type="SMART" id="SM00926"/>
    </source>
</evidence>
<dbReference type="InterPro" id="IPR006657">
    <property type="entry name" value="MoPterin_dinucl-bd_dom"/>
</dbReference>
<dbReference type="Gene3D" id="3.90.1150.10">
    <property type="entry name" value="Aspartate Aminotransferase, domain 1"/>
    <property type="match status" value="1"/>
</dbReference>
<dbReference type="SMART" id="SM00926">
    <property type="entry name" value="Molybdop_Fe4S4"/>
    <property type="match status" value="1"/>
</dbReference>
<sequence>MRLCRRTGLYRRPGLVRTALVAPPAAILAASGLEEVVVSGEGVEKRDGLCGICPAGCFVTATLRDGRLTGVEPQAGTPLGMLCRIGQHSPQIVHDPDRLLYPLRRRGAKGGYDFERVTWDEAFDTIVTRLQELKEERGPEAAAIYTGRGSFDMALCDLFQPADAAVSSASSVLFPFGSPNTLGVGALCYVSFAMIAPHVTMGEMLITMETDLEQAELIVLWGANPATDSPPLAHRQILQARQRGARVVAIDPRRGETAREAQALWIPIRPGTDGALALSLIEVLVEEELFDERFAKEWTVGFEELCALVQHYRPEAAQQITGVPADTIRQLARQLAATRGAVPVMYTGLEYSDSGVQAIRAVFTLFALAGQLDVPGGLLFRMKENIFPQNRSHLIANPDLKRALGRDRFPVYSSYRGESHASVLPEAVLEGKPYPIRALIVLGGSLITAWPDPDLWRRTLGSLDFLVTINRYHSADSAYADIVLPATTYYENVSYMRYGPLFKVRERLVAPQGEARNDFFIQAELARRLGYGEQYPQNEEDLLRYALAGSGFTLEEVRAAGGEARVPTVMMQYKKWEKGLLRPDGQPGFNTPSGKFEIASSILAEHGYPALPVYTEPGEGPLADPVLARDYPLVFNSGARNLHDFRSQHHGVADLSDPLPEPPVTLNARDAADLGVTDGERVWLETPRGRALYRAQVTEDIAPGCIDAAMGGGGPLGPKAWQQCNVNQLTDPNRFDPISGFPVYKTLLCRIVKAGAEGGQLIPKAEVNSGACEVIPPRRLESAPQRLVYLDHNATTPVHPEVRDAMLPLLTDDFGNPSSIHGAGSRARSALDAARRALAQALNCTARRIVFTGGGSEADNLAIRGAALAGDGARRHLVTSSVEHPAVLNTCRALERSGYQLTVLPVDAEGVLRPETLERALRPDTLLVSVMLANNETGALQPVPELAAIAHRYGALFHCDAVQALGKVELDVEQLGVDLLTLSAHKVHGPKGVGALYVGREVRLEPIITGGGQERGLRAGTENVPGIVGFAKAVELALQRLHAGEAARLVHLRDRLEQGILELLPGARRNGPALLCLPNTLNMELPGFRGESLVLHLDRLGIALSSGSACKSGNPDPSHALIAMGLTPQQAHCSVRFSLGWSNSAQDIDYVLSCLVKLLRETAESVRFVPCR</sequence>
<keyword evidence="10" id="KW-1185">Reference proteome</keyword>
<evidence type="ECO:0000256" key="5">
    <source>
        <dbReference type="ARBA" id="ARBA00023004"/>
    </source>
</evidence>
<dbReference type="InterPro" id="IPR015424">
    <property type="entry name" value="PyrdxlP-dep_Trfase"/>
</dbReference>
<dbReference type="Gene3D" id="1.10.260.50">
    <property type="match status" value="1"/>
</dbReference>
<dbReference type="InterPro" id="IPR037949">
    <property type="entry name" value="MopB_CT_Acetylene-hydratase"/>
</dbReference>
<keyword evidence="5" id="KW-0408">Iron</keyword>
<evidence type="ECO:0000256" key="6">
    <source>
        <dbReference type="ARBA" id="ARBA00023014"/>
    </source>
</evidence>
<reference evidence="9 10" key="1">
    <citation type="submission" date="2020-12" db="EMBL/GenBank/DDBJ databases">
        <title>Geomonas sp. Red421, isolated from paddy soil.</title>
        <authorList>
            <person name="Xu Z."/>
            <person name="Zhang Z."/>
            <person name="Masuda Y."/>
            <person name="Itoh H."/>
            <person name="Senoo K."/>
        </authorList>
    </citation>
    <scope>NUCLEOTIDE SEQUENCE [LARGE SCALE GENOMIC DNA]</scope>
    <source>
        <strain evidence="9 10">Red421</strain>
    </source>
</reference>